<comment type="caution">
    <text evidence="3">The sequence shown here is derived from an EMBL/GenBank/DDBJ whole genome shotgun (WGS) entry which is preliminary data.</text>
</comment>
<feature type="non-terminal residue" evidence="3">
    <location>
        <position position="1"/>
    </location>
</feature>
<dbReference type="OrthoDB" id="1446049at2759"/>
<feature type="compositionally biased region" description="Polar residues" evidence="1">
    <location>
        <begin position="93"/>
        <end position="103"/>
    </location>
</feature>
<dbReference type="Proteomes" id="UP000257109">
    <property type="component" value="Unassembled WGS sequence"/>
</dbReference>
<organism evidence="3 4">
    <name type="scientific">Mucuna pruriens</name>
    <name type="common">Velvet bean</name>
    <name type="synonym">Dolichos pruriens</name>
    <dbReference type="NCBI Taxonomy" id="157652"/>
    <lineage>
        <taxon>Eukaryota</taxon>
        <taxon>Viridiplantae</taxon>
        <taxon>Streptophyta</taxon>
        <taxon>Embryophyta</taxon>
        <taxon>Tracheophyta</taxon>
        <taxon>Spermatophyta</taxon>
        <taxon>Magnoliopsida</taxon>
        <taxon>eudicotyledons</taxon>
        <taxon>Gunneridae</taxon>
        <taxon>Pentapetalae</taxon>
        <taxon>rosids</taxon>
        <taxon>fabids</taxon>
        <taxon>Fabales</taxon>
        <taxon>Fabaceae</taxon>
        <taxon>Papilionoideae</taxon>
        <taxon>50 kb inversion clade</taxon>
        <taxon>NPAAA clade</taxon>
        <taxon>indigoferoid/millettioid clade</taxon>
        <taxon>Phaseoleae</taxon>
        <taxon>Mucuna</taxon>
    </lineage>
</organism>
<feature type="domain" description="DUF7588" evidence="2">
    <location>
        <begin position="106"/>
        <end position="147"/>
    </location>
</feature>
<name>A0A371HDA9_MUCPR</name>
<dbReference type="EMBL" id="QJKJ01002907">
    <property type="protein sequence ID" value="RDY00781.1"/>
    <property type="molecule type" value="Genomic_DNA"/>
</dbReference>
<feature type="region of interest" description="Disordered" evidence="1">
    <location>
        <begin position="86"/>
        <end position="106"/>
    </location>
</feature>
<keyword evidence="4" id="KW-1185">Reference proteome</keyword>
<evidence type="ECO:0000259" key="2">
    <source>
        <dbReference type="Pfam" id="PF24496"/>
    </source>
</evidence>
<dbReference type="AlphaFoldDB" id="A0A371HDA9"/>
<gene>
    <name evidence="3" type="ORF">CR513_15995</name>
</gene>
<evidence type="ECO:0000313" key="4">
    <source>
        <dbReference type="Proteomes" id="UP000257109"/>
    </source>
</evidence>
<dbReference type="Pfam" id="PF24496">
    <property type="entry name" value="DUF7588"/>
    <property type="match status" value="1"/>
</dbReference>
<proteinExistence type="predicted"/>
<dbReference type="InterPro" id="IPR056010">
    <property type="entry name" value="DUF7588"/>
</dbReference>
<accession>A0A371HDA9</accession>
<protein>
    <recommendedName>
        <fullName evidence="2">DUF7588 domain-containing protein</fullName>
    </recommendedName>
</protein>
<sequence length="180" mass="21036">MDKAAPSIPKPATYIEDIKQNNSGKEKFFLVQNRSLTLWIYKKIFSVQTPFIPIGLFRSASHNRSNIIFQGLDTTSNIPRTTYQQELEDDQKSIQSPTYSSINEPYDGEKRQQTQDKFYKFVEKVKINIPFFDWFHAYTIRENIEYPWQTDIIGDPSTNVITTWQIKDGELIQSELPLTT</sequence>
<reference evidence="3" key="1">
    <citation type="submission" date="2018-05" db="EMBL/GenBank/DDBJ databases">
        <title>Draft genome of Mucuna pruriens seed.</title>
        <authorList>
            <person name="Nnadi N.E."/>
            <person name="Vos R."/>
            <person name="Hasami M.H."/>
            <person name="Devisetty U.K."/>
            <person name="Aguiy J.C."/>
        </authorList>
    </citation>
    <scope>NUCLEOTIDE SEQUENCE [LARGE SCALE GENOMIC DNA]</scope>
    <source>
        <strain evidence="3">JCA_2017</strain>
    </source>
</reference>
<evidence type="ECO:0000313" key="3">
    <source>
        <dbReference type="EMBL" id="RDY00781.1"/>
    </source>
</evidence>
<evidence type="ECO:0000256" key="1">
    <source>
        <dbReference type="SAM" id="MobiDB-lite"/>
    </source>
</evidence>